<gene>
    <name evidence="2" type="ORF">NEOLEDRAFT_1147501</name>
</gene>
<dbReference type="EMBL" id="KV425568">
    <property type="protein sequence ID" value="KZT26088.1"/>
    <property type="molecule type" value="Genomic_DNA"/>
</dbReference>
<organism evidence="2 3">
    <name type="scientific">Neolentinus lepideus HHB14362 ss-1</name>
    <dbReference type="NCBI Taxonomy" id="1314782"/>
    <lineage>
        <taxon>Eukaryota</taxon>
        <taxon>Fungi</taxon>
        <taxon>Dikarya</taxon>
        <taxon>Basidiomycota</taxon>
        <taxon>Agaricomycotina</taxon>
        <taxon>Agaricomycetes</taxon>
        <taxon>Gloeophyllales</taxon>
        <taxon>Gloeophyllaceae</taxon>
        <taxon>Neolentinus</taxon>
    </lineage>
</organism>
<accession>A0A165T3I1</accession>
<sequence>MITDMGYIDAAIQKEVQKRMFYTTAPLETLETLRSHLPVPAPSPKPLRHRRMSKVSLRESTPEPSDPTEKLRMESKDSQEMIHDSMQRTLLDDMDKPDQDQATVMTDWITDPWATFESAVGDFDDF</sequence>
<keyword evidence="3" id="KW-1185">Reference proteome</keyword>
<protein>
    <submittedName>
        <fullName evidence="2">Uncharacterized protein</fullName>
    </submittedName>
</protein>
<reference evidence="2 3" key="1">
    <citation type="journal article" date="2016" name="Mol. Biol. Evol.">
        <title>Comparative Genomics of Early-Diverging Mushroom-Forming Fungi Provides Insights into the Origins of Lignocellulose Decay Capabilities.</title>
        <authorList>
            <person name="Nagy L.G."/>
            <person name="Riley R."/>
            <person name="Tritt A."/>
            <person name="Adam C."/>
            <person name="Daum C."/>
            <person name="Floudas D."/>
            <person name="Sun H."/>
            <person name="Yadav J.S."/>
            <person name="Pangilinan J."/>
            <person name="Larsson K.H."/>
            <person name="Matsuura K."/>
            <person name="Barry K."/>
            <person name="Labutti K."/>
            <person name="Kuo R."/>
            <person name="Ohm R.A."/>
            <person name="Bhattacharya S.S."/>
            <person name="Shirouzu T."/>
            <person name="Yoshinaga Y."/>
            <person name="Martin F.M."/>
            <person name="Grigoriev I.V."/>
            <person name="Hibbett D.S."/>
        </authorList>
    </citation>
    <scope>NUCLEOTIDE SEQUENCE [LARGE SCALE GENOMIC DNA]</scope>
    <source>
        <strain evidence="2 3">HHB14362 ss-1</strain>
    </source>
</reference>
<dbReference type="Proteomes" id="UP000076761">
    <property type="component" value="Unassembled WGS sequence"/>
</dbReference>
<evidence type="ECO:0000313" key="2">
    <source>
        <dbReference type="EMBL" id="KZT26088.1"/>
    </source>
</evidence>
<name>A0A165T3I1_9AGAM</name>
<feature type="compositionally biased region" description="Basic and acidic residues" evidence="1">
    <location>
        <begin position="56"/>
        <end position="79"/>
    </location>
</feature>
<evidence type="ECO:0000313" key="3">
    <source>
        <dbReference type="Proteomes" id="UP000076761"/>
    </source>
</evidence>
<dbReference type="AlphaFoldDB" id="A0A165T3I1"/>
<dbReference type="InParanoid" id="A0A165T3I1"/>
<feature type="region of interest" description="Disordered" evidence="1">
    <location>
        <begin position="35"/>
        <end position="79"/>
    </location>
</feature>
<proteinExistence type="predicted"/>
<evidence type="ECO:0000256" key="1">
    <source>
        <dbReference type="SAM" id="MobiDB-lite"/>
    </source>
</evidence>